<dbReference type="Pfam" id="PF22818">
    <property type="entry name" value="ApeI-like"/>
    <property type="match status" value="1"/>
</dbReference>
<dbReference type="InterPro" id="IPR029069">
    <property type="entry name" value="HotDog_dom_sf"/>
</dbReference>
<protein>
    <submittedName>
        <fullName evidence="2">(3R)-hydroxymyristoyl-ACP dehydratase</fullName>
    </submittedName>
</protein>
<gene>
    <name evidence="2" type="ORF">GALL_282370</name>
</gene>
<dbReference type="InterPro" id="IPR054545">
    <property type="entry name" value="ApeI-like"/>
</dbReference>
<dbReference type="Gene3D" id="3.10.129.10">
    <property type="entry name" value="Hotdog Thioesterase"/>
    <property type="match status" value="1"/>
</dbReference>
<accession>A0A1J5R329</accession>
<dbReference type="SUPFAM" id="SSF54637">
    <property type="entry name" value="Thioesterase/thiol ester dehydrase-isomerase"/>
    <property type="match status" value="1"/>
</dbReference>
<sequence length="100" mass="10469">MKTEAPIPAYRADHPAFDGHFPGNPIVPGVLLLDAAVHAACGDTPLRIDSAKFLGVVRPDEPLTLQLTQRGERQDFALAQGERAVAAGTFAPLPAAPSST</sequence>
<dbReference type="AlphaFoldDB" id="A0A1J5R329"/>
<evidence type="ECO:0000313" key="2">
    <source>
        <dbReference type="EMBL" id="OIQ89866.1"/>
    </source>
</evidence>
<dbReference type="EMBL" id="MLJW01000313">
    <property type="protein sequence ID" value="OIQ89866.1"/>
    <property type="molecule type" value="Genomic_DNA"/>
</dbReference>
<name>A0A1J5R329_9ZZZZ</name>
<proteinExistence type="predicted"/>
<comment type="caution">
    <text evidence="2">The sequence shown here is derived from an EMBL/GenBank/DDBJ whole genome shotgun (WGS) entry which is preliminary data.</text>
</comment>
<organism evidence="2">
    <name type="scientific">mine drainage metagenome</name>
    <dbReference type="NCBI Taxonomy" id="410659"/>
    <lineage>
        <taxon>unclassified sequences</taxon>
        <taxon>metagenomes</taxon>
        <taxon>ecological metagenomes</taxon>
    </lineage>
</organism>
<reference evidence="2" key="1">
    <citation type="submission" date="2016-10" db="EMBL/GenBank/DDBJ databases">
        <title>Sequence of Gallionella enrichment culture.</title>
        <authorList>
            <person name="Poehlein A."/>
            <person name="Muehling M."/>
            <person name="Daniel R."/>
        </authorList>
    </citation>
    <scope>NUCLEOTIDE SEQUENCE</scope>
</reference>
<evidence type="ECO:0000259" key="1">
    <source>
        <dbReference type="Pfam" id="PF22818"/>
    </source>
</evidence>
<feature type="domain" description="ApeI dehydratase-like" evidence="1">
    <location>
        <begin position="12"/>
        <end position="86"/>
    </location>
</feature>